<gene>
    <name evidence="4" type="ORF">J4557_44025</name>
</gene>
<proteinExistence type="predicted"/>
<name>A0ABS3RE59_9ACTN</name>
<dbReference type="Proteomes" id="UP000666915">
    <property type="component" value="Unassembled WGS sequence"/>
</dbReference>
<feature type="compositionally biased region" description="Pro residues" evidence="1">
    <location>
        <begin position="242"/>
        <end position="252"/>
    </location>
</feature>
<dbReference type="Gene3D" id="3.20.20.370">
    <property type="entry name" value="Glycoside hydrolase/deacetylase"/>
    <property type="match status" value="1"/>
</dbReference>
<feature type="region of interest" description="Disordered" evidence="1">
    <location>
        <begin position="225"/>
        <end position="259"/>
    </location>
</feature>
<dbReference type="InterPro" id="IPR011330">
    <property type="entry name" value="Glyco_hydro/deAcase_b/a-brl"/>
</dbReference>
<sequence length="259" mass="27569">MSATRLALTAAGVLATAHAAPAITSIGPLRRQLFPGLAGVGEPGHVALTFDDGPDPRSTPAFLAALREYEVTATFFLLGRMLKDAPDLGRELAESGHEIAVHGWEHRCMLLRGPSATYDDMARAMESIVQVTGTVPRWYRPPYGVLSSSALRAARRLDLTPVLWTNWGRDWTRAATPASILATLMRDLDGGGTVLLHDSDCTSAPDSWRNTLDALPPLLEGIRDRGLSVGPLRDHGQNAPRQGPPPAAPPGAAPGRGGR</sequence>
<dbReference type="Pfam" id="PF01522">
    <property type="entry name" value="Polysacc_deac_1"/>
    <property type="match status" value="1"/>
</dbReference>
<evidence type="ECO:0000259" key="3">
    <source>
        <dbReference type="PROSITE" id="PS51677"/>
    </source>
</evidence>
<feature type="domain" description="NodB homology" evidence="3">
    <location>
        <begin position="44"/>
        <end position="230"/>
    </location>
</feature>
<keyword evidence="2" id="KW-0732">Signal</keyword>
<comment type="caution">
    <text evidence="4">The sequence shown here is derived from an EMBL/GenBank/DDBJ whole genome shotgun (WGS) entry which is preliminary data.</text>
</comment>
<organism evidence="4 5">
    <name type="scientific">Actinomadura nitritigenes</name>
    <dbReference type="NCBI Taxonomy" id="134602"/>
    <lineage>
        <taxon>Bacteria</taxon>
        <taxon>Bacillati</taxon>
        <taxon>Actinomycetota</taxon>
        <taxon>Actinomycetes</taxon>
        <taxon>Streptosporangiales</taxon>
        <taxon>Thermomonosporaceae</taxon>
        <taxon>Actinomadura</taxon>
    </lineage>
</organism>
<evidence type="ECO:0000256" key="2">
    <source>
        <dbReference type="SAM" id="SignalP"/>
    </source>
</evidence>
<feature type="chain" id="PRO_5045402622" evidence="2">
    <location>
        <begin position="20"/>
        <end position="259"/>
    </location>
</feature>
<dbReference type="InterPro" id="IPR050248">
    <property type="entry name" value="Polysacc_deacetylase_ArnD"/>
</dbReference>
<protein>
    <submittedName>
        <fullName evidence="4">Polysaccharide deacetylase family protein</fullName>
    </submittedName>
</protein>
<feature type="signal peptide" evidence="2">
    <location>
        <begin position="1"/>
        <end position="19"/>
    </location>
</feature>
<reference evidence="4 5" key="1">
    <citation type="submission" date="2021-03" db="EMBL/GenBank/DDBJ databases">
        <authorList>
            <person name="Kanchanasin P."/>
            <person name="Saeng-In P."/>
            <person name="Phongsopitanun W."/>
            <person name="Yuki M."/>
            <person name="Kudo T."/>
            <person name="Ohkuma M."/>
            <person name="Tanasupawat S."/>
        </authorList>
    </citation>
    <scope>NUCLEOTIDE SEQUENCE [LARGE SCALE GENOMIC DNA]</scope>
    <source>
        <strain evidence="4 5">L46</strain>
    </source>
</reference>
<dbReference type="RefSeq" id="WP_208272992.1">
    <property type="nucleotide sequence ID" value="NZ_BAAAGM010000104.1"/>
</dbReference>
<dbReference type="CDD" id="cd10959">
    <property type="entry name" value="CE4_NodB_like_3"/>
    <property type="match status" value="1"/>
</dbReference>
<feature type="compositionally biased region" description="Basic and acidic residues" evidence="1">
    <location>
        <begin position="225"/>
        <end position="236"/>
    </location>
</feature>
<dbReference type="InterPro" id="IPR002509">
    <property type="entry name" value="NODB_dom"/>
</dbReference>
<dbReference type="EMBL" id="JAGEOK010000047">
    <property type="protein sequence ID" value="MBO2444508.1"/>
    <property type="molecule type" value="Genomic_DNA"/>
</dbReference>
<dbReference type="PANTHER" id="PTHR10587">
    <property type="entry name" value="GLYCOSYL TRANSFERASE-RELATED"/>
    <property type="match status" value="1"/>
</dbReference>
<dbReference type="SUPFAM" id="SSF88713">
    <property type="entry name" value="Glycoside hydrolase/deacetylase"/>
    <property type="match status" value="1"/>
</dbReference>
<dbReference type="PROSITE" id="PS51677">
    <property type="entry name" value="NODB"/>
    <property type="match status" value="1"/>
</dbReference>
<dbReference type="PANTHER" id="PTHR10587:SF137">
    <property type="entry name" value="4-DEOXY-4-FORMAMIDO-L-ARABINOSE-PHOSPHOUNDECAPRENOL DEFORMYLASE ARND-RELATED"/>
    <property type="match status" value="1"/>
</dbReference>
<evidence type="ECO:0000313" key="5">
    <source>
        <dbReference type="Proteomes" id="UP000666915"/>
    </source>
</evidence>
<accession>A0ABS3RE59</accession>
<evidence type="ECO:0000256" key="1">
    <source>
        <dbReference type="SAM" id="MobiDB-lite"/>
    </source>
</evidence>
<evidence type="ECO:0000313" key="4">
    <source>
        <dbReference type="EMBL" id="MBO2444508.1"/>
    </source>
</evidence>
<keyword evidence="5" id="KW-1185">Reference proteome</keyword>